<dbReference type="PROSITE" id="PS00188">
    <property type="entry name" value="BIOTIN"/>
    <property type="match status" value="1"/>
</dbReference>
<sequence length="149" mass="16383">MDLNEIRKLADLMSEMALTEIELEEGGKRIRLRKEVLFGAKERGAAQAAAPQIERETATAIETKAAEEGRYAIVRSPIVGTFYKSASPDADPYVEVGDVVKKGQILCIVEAMKLMNEIESDVDGKVAEICVEDGTAVEYGKPLFRIEPH</sequence>
<dbReference type="Gene3D" id="2.40.50.100">
    <property type="match status" value="1"/>
</dbReference>
<dbReference type="EMBL" id="VTOW01000005">
    <property type="protein sequence ID" value="NKE73187.1"/>
    <property type="molecule type" value="Genomic_DNA"/>
</dbReference>
<dbReference type="InterPro" id="IPR011053">
    <property type="entry name" value="Single_hybrid_motif"/>
</dbReference>
<dbReference type="SUPFAM" id="SSF51230">
    <property type="entry name" value="Single hybrid motif"/>
    <property type="match status" value="1"/>
</dbReference>
<dbReference type="InterPro" id="IPR050709">
    <property type="entry name" value="Biotin_Carboxyl_Carrier/Decarb"/>
</dbReference>
<accession>A0A7X6DTN2</accession>
<evidence type="ECO:0000313" key="11">
    <source>
        <dbReference type="EMBL" id="NKE73187.1"/>
    </source>
</evidence>
<gene>
    <name evidence="11" type="primary">accB</name>
    <name evidence="11" type="ORF">MNODULE_20740</name>
</gene>
<dbReference type="InterPro" id="IPR001882">
    <property type="entry name" value="Biotin_BS"/>
</dbReference>
<dbReference type="Pfam" id="PF00364">
    <property type="entry name" value="Biotin_lipoyl"/>
    <property type="match status" value="1"/>
</dbReference>
<dbReference type="InterPro" id="IPR001249">
    <property type="entry name" value="AcCoA_biotinCC"/>
</dbReference>
<dbReference type="CDD" id="cd06850">
    <property type="entry name" value="biotinyl_domain"/>
    <property type="match status" value="1"/>
</dbReference>
<keyword evidence="4 9" id="KW-0444">Lipid biosynthesis</keyword>
<dbReference type="FunFam" id="2.40.50.100:FF:000003">
    <property type="entry name" value="Acetyl-CoA carboxylase biotin carboxyl carrier protein"/>
    <property type="match status" value="1"/>
</dbReference>
<evidence type="ECO:0000256" key="3">
    <source>
        <dbReference type="ARBA" id="ARBA00017562"/>
    </source>
</evidence>
<dbReference type="NCBIfam" id="TIGR00531">
    <property type="entry name" value="BCCP"/>
    <property type="match status" value="1"/>
</dbReference>
<keyword evidence="6 9" id="KW-0443">Lipid metabolism</keyword>
<evidence type="ECO:0000256" key="5">
    <source>
        <dbReference type="ARBA" id="ARBA00022832"/>
    </source>
</evidence>
<protein>
    <recommendedName>
        <fullName evidence="3 9">Biotin carboxyl carrier protein of acetyl-CoA carboxylase</fullName>
    </recommendedName>
</protein>
<comment type="pathway">
    <text evidence="2 9">Lipid metabolism; fatty acid biosynthesis.</text>
</comment>
<dbReference type="PANTHER" id="PTHR45266:SF3">
    <property type="entry name" value="OXALOACETATE DECARBOXYLASE ALPHA CHAIN"/>
    <property type="match status" value="1"/>
</dbReference>
<dbReference type="GO" id="GO:0006633">
    <property type="term" value="P:fatty acid biosynthetic process"/>
    <property type="evidence" value="ECO:0007669"/>
    <property type="project" value="UniProtKB-UniPathway"/>
</dbReference>
<dbReference type="GO" id="GO:0003989">
    <property type="term" value="F:acetyl-CoA carboxylase activity"/>
    <property type="evidence" value="ECO:0007669"/>
    <property type="project" value="InterPro"/>
</dbReference>
<dbReference type="AlphaFoldDB" id="A0A7X6DTN2"/>
<dbReference type="Proteomes" id="UP000534783">
    <property type="component" value="Unassembled WGS sequence"/>
</dbReference>
<evidence type="ECO:0000256" key="1">
    <source>
        <dbReference type="ARBA" id="ARBA00003761"/>
    </source>
</evidence>
<evidence type="ECO:0000256" key="4">
    <source>
        <dbReference type="ARBA" id="ARBA00022516"/>
    </source>
</evidence>
<comment type="caution">
    <text evidence="11">The sequence shown here is derived from an EMBL/GenBank/DDBJ whole genome shotgun (WGS) entry which is preliminary data.</text>
</comment>
<name>A0A7X6DTN2_9BACT</name>
<comment type="function">
    <text evidence="1 9">This protein is a component of the acetyl coenzyme A carboxylase complex; first, biotin carboxylase catalyzes the carboxylation of the carrier protein and then the transcarboxylase transfers the carboxyl group to form malonyl-CoA.</text>
</comment>
<feature type="domain" description="Lipoyl-binding" evidence="10">
    <location>
        <begin position="71"/>
        <end position="147"/>
    </location>
</feature>
<keyword evidence="8 9" id="KW-0092">Biotin</keyword>
<reference evidence="11 12" key="1">
    <citation type="journal article" date="2020" name="Nature">
        <title>Bacterial chemolithoautotrophy via manganese oxidation.</title>
        <authorList>
            <person name="Yu H."/>
            <person name="Leadbetter J.R."/>
        </authorList>
    </citation>
    <scope>NUCLEOTIDE SEQUENCE [LARGE SCALE GENOMIC DNA]</scope>
    <source>
        <strain evidence="11 12">Mn-1</strain>
    </source>
</reference>
<keyword evidence="7 9" id="KW-0275">Fatty acid biosynthesis</keyword>
<evidence type="ECO:0000256" key="2">
    <source>
        <dbReference type="ARBA" id="ARBA00005194"/>
    </source>
</evidence>
<dbReference type="InterPro" id="IPR000089">
    <property type="entry name" value="Biotin_lipoyl"/>
</dbReference>
<dbReference type="RefSeq" id="WP_168063124.1">
    <property type="nucleotide sequence ID" value="NZ_VTOW01000005.1"/>
</dbReference>
<evidence type="ECO:0000256" key="7">
    <source>
        <dbReference type="ARBA" id="ARBA00023160"/>
    </source>
</evidence>
<dbReference type="GO" id="GO:0009317">
    <property type="term" value="C:acetyl-CoA carboxylase complex"/>
    <property type="evidence" value="ECO:0007669"/>
    <property type="project" value="InterPro"/>
</dbReference>
<evidence type="ECO:0000259" key="10">
    <source>
        <dbReference type="PROSITE" id="PS50968"/>
    </source>
</evidence>
<dbReference type="PANTHER" id="PTHR45266">
    <property type="entry name" value="OXALOACETATE DECARBOXYLASE ALPHA CHAIN"/>
    <property type="match status" value="1"/>
</dbReference>
<dbReference type="UniPathway" id="UPA00094"/>
<organism evidence="11 12">
    <name type="scientific">Candidatus Manganitrophus noduliformans</name>
    <dbReference type="NCBI Taxonomy" id="2606439"/>
    <lineage>
        <taxon>Bacteria</taxon>
        <taxon>Pseudomonadati</taxon>
        <taxon>Nitrospirota</taxon>
        <taxon>Nitrospiria</taxon>
        <taxon>Candidatus Troglogloeales</taxon>
        <taxon>Candidatus Manganitrophaceae</taxon>
        <taxon>Candidatus Manganitrophus</taxon>
    </lineage>
</organism>
<evidence type="ECO:0000256" key="9">
    <source>
        <dbReference type="RuleBase" id="RU364072"/>
    </source>
</evidence>
<keyword evidence="12" id="KW-1185">Reference proteome</keyword>
<evidence type="ECO:0000313" key="12">
    <source>
        <dbReference type="Proteomes" id="UP000534783"/>
    </source>
</evidence>
<proteinExistence type="predicted"/>
<dbReference type="PROSITE" id="PS50968">
    <property type="entry name" value="BIOTINYL_LIPOYL"/>
    <property type="match status" value="1"/>
</dbReference>
<keyword evidence="5 9" id="KW-0276">Fatty acid metabolism</keyword>
<dbReference type="PRINTS" id="PR01071">
    <property type="entry name" value="ACOABIOTINCC"/>
</dbReference>
<evidence type="ECO:0000256" key="6">
    <source>
        <dbReference type="ARBA" id="ARBA00023098"/>
    </source>
</evidence>
<evidence type="ECO:0000256" key="8">
    <source>
        <dbReference type="ARBA" id="ARBA00023267"/>
    </source>
</evidence>